<keyword evidence="1" id="KW-0121">Carboxypeptidase</keyword>
<keyword evidence="2" id="KW-1185">Reference proteome</keyword>
<dbReference type="Proteomes" id="UP000268094">
    <property type="component" value="Unassembled WGS sequence"/>
</dbReference>
<dbReference type="GO" id="GO:0030246">
    <property type="term" value="F:carbohydrate binding"/>
    <property type="evidence" value="ECO:0007669"/>
    <property type="project" value="InterPro"/>
</dbReference>
<protein>
    <submittedName>
        <fullName evidence="1">Carboxypeptidase regulatory-like domain-containing protein</fullName>
    </submittedName>
</protein>
<organism evidence="1 2">
    <name type="scientific">Corallococcus terminator</name>
    <dbReference type="NCBI Taxonomy" id="2316733"/>
    <lineage>
        <taxon>Bacteria</taxon>
        <taxon>Pseudomonadati</taxon>
        <taxon>Myxococcota</taxon>
        <taxon>Myxococcia</taxon>
        <taxon>Myxococcales</taxon>
        <taxon>Cystobacterineae</taxon>
        <taxon>Myxococcaceae</taxon>
        <taxon>Corallococcus</taxon>
    </lineage>
</organism>
<dbReference type="SUPFAM" id="SSF49452">
    <property type="entry name" value="Starch-binding domain-like"/>
    <property type="match status" value="2"/>
</dbReference>
<comment type="caution">
    <text evidence="1">The sequence shown here is derived from an EMBL/GenBank/DDBJ whole genome shotgun (WGS) entry which is preliminary data.</text>
</comment>
<dbReference type="OrthoDB" id="5499103at2"/>
<dbReference type="RefSeq" id="WP_120544784.1">
    <property type="nucleotide sequence ID" value="NZ_RAVZ01000347.1"/>
</dbReference>
<dbReference type="EMBL" id="RAVZ01000347">
    <property type="protein sequence ID" value="RKG75058.1"/>
    <property type="molecule type" value="Genomic_DNA"/>
</dbReference>
<dbReference type="SUPFAM" id="SSF49464">
    <property type="entry name" value="Carboxypeptidase regulatory domain-like"/>
    <property type="match status" value="5"/>
</dbReference>
<gene>
    <name evidence="1" type="ORF">D7V88_34080</name>
</gene>
<dbReference type="InterPro" id="IPR008969">
    <property type="entry name" value="CarboxyPept-like_regulatory"/>
</dbReference>
<dbReference type="Pfam" id="PF13620">
    <property type="entry name" value="CarboxypepD_reg"/>
    <property type="match status" value="4"/>
</dbReference>
<dbReference type="InterPro" id="IPR013784">
    <property type="entry name" value="Carb-bd-like_fold"/>
</dbReference>
<keyword evidence="1" id="KW-0645">Protease</keyword>
<reference evidence="2" key="1">
    <citation type="submission" date="2018-09" db="EMBL/GenBank/DDBJ databases">
        <authorList>
            <person name="Livingstone P.G."/>
            <person name="Whitworth D.E."/>
        </authorList>
    </citation>
    <scope>NUCLEOTIDE SEQUENCE [LARGE SCALE GENOMIC DNA]</scope>
    <source>
        <strain evidence="2">CA054A</strain>
    </source>
</reference>
<keyword evidence="1" id="KW-0378">Hydrolase</keyword>
<name>A0A3A8HWX2_9BACT</name>
<proteinExistence type="predicted"/>
<evidence type="ECO:0000313" key="1">
    <source>
        <dbReference type="EMBL" id="RKG75058.1"/>
    </source>
</evidence>
<evidence type="ECO:0000313" key="2">
    <source>
        <dbReference type="Proteomes" id="UP000268094"/>
    </source>
</evidence>
<dbReference type="Gene3D" id="2.60.40.1120">
    <property type="entry name" value="Carboxypeptidase-like, regulatory domain"/>
    <property type="match status" value="5"/>
</dbReference>
<dbReference type="AlphaFoldDB" id="A0A3A8HWX2"/>
<accession>A0A3A8HWX2</accession>
<sequence length="994" mass="104236">MRKWVFIGVATVLVALAAMVLGPRWGAPAARLGSPVSASSMRQGLPAFNAVAVSSGAQEGLTLTGRVLDGGGRPVADAEVSLAASAERTVADVRCDECGLALLACTAHETALHTRAFFEQQQGFLTPRATVRTDAQGKFRFEHLAGVSFSVWARADGLGVALKNRAAPGESVDLYLPALRSISGTVVDDSGQPRPGARVRAVSRKVPLPFEVVAGAGGAFLLTGLGEGPFYVLADAEGFQPAVAQQVEADSQPLRLKLTPSRTLEVRVTREGAPAAATVRLRGDHLTREAHTEAQGAPVRFNGLYPDEVVVTAEAPGFGSAPQTLTLSKRVTQVTLELEAAGRLLVTVVDEEGQPVPNPQLLLRTVAGDLIRRDAVPTGALAELGPLAPGEYVLEGQAEGFKTAQLPARVAQGETALELELAKATLITGQVIDEYGRPASNVSILVQPTGETTNADNEGHFAAQVPMPGLYTLHAHHSEWGGGSVQATAPATDVTLSLEAKAGADVTVSSGGRRVEGADVVMWADPENIFRSDRPSGPDGVVPMRGLPPGTYTLVASHPEYLSSGPTAVTVQDGATQQVAVELEPGAALTGDVVDEDGQPVVGANLNVMPRMAEPVQTDSGGHFEFRALRPDRTYLVDARHAGYESLERTQGKPGGPPLQVKMRKRTTFRGRVMDDAGQPVRRFRVDDHDVNSPDGRFELPLSTAGDRLIVAVDAPGYEPQVVDRPSKTVDMGDVVLTKAPSVSGMVRDASGGPVPDAVVTCDVCDGSVLSGPDGAFTLSSPPFVPRFTVSARKGKLSGTQEVPRGNTTPVQLTLKTATRLTGRVYLSDGRPAAGSQVEGLNADRSETVSLITGADGRYSTELSPGSYRFVVGSGRGGTGEPAVVVQVAGTEMTLDLGPVPGTTSLTVLLQPERGKALWVVPGEVGQVGNPPVELLRSRFAQLIYQPMSERVVVNGLSPGRYTLVWGFFHAEMPGAGPLVRTVDVPSQGDVSLR</sequence>
<dbReference type="GO" id="GO:0004180">
    <property type="term" value="F:carboxypeptidase activity"/>
    <property type="evidence" value="ECO:0007669"/>
    <property type="project" value="UniProtKB-KW"/>
</dbReference>